<name>A0A8X6Y5D6_9ARAC</name>
<dbReference type="AlphaFoldDB" id="A0A8X6Y5D6"/>
<dbReference type="Gene3D" id="2.60.210.10">
    <property type="entry name" value="Apoptosis, Tumor Necrosis Factor Receptor Associated Protein 2, Chain A"/>
    <property type="match status" value="1"/>
</dbReference>
<protein>
    <recommendedName>
        <fullName evidence="1">MATH domain-containing protein</fullName>
    </recommendedName>
</protein>
<evidence type="ECO:0000313" key="3">
    <source>
        <dbReference type="Proteomes" id="UP000886998"/>
    </source>
</evidence>
<dbReference type="PROSITE" id="PS50144">
    <property type="entry name" value="MATH"/>
    <property type="match status" value="1"/>
</dbReference>
<sequence>MDITDAKTFRIENFSSSGHFIEGYFSIKRNNMCQMFHVLLYPNGRDLDSRGYVSIIIYKLMRDIDGEPIGEKDDLSWIFSVIDVNGEGKYFRSVVKENIAHYYYEIAELRFLKRSVLLEQADEFLPGDVLTVRIEMSCMSYTGPTDQRDFAFHGLFLRDASTNDDDNNLRFAEGAFGVFEAKRAEFDPIELLYNLVGFLKIFFSFRKRSCIESNTKAMEIDLLSMTDSMDEVKSTYLSSHPLFQIYMALKEKIRKVYSEPPSPNSADISTKENLYFDKLIFVEKQDRTTFGNAKSTVFLP</sequence>
<evidence type="ECO:0000259" key="1">
    <source>
        <dbReference type="PROSITE" id="PS50144"/>
    </source>
</evidence>
<organism evidence="2 3">
    <name type="scientific">Trichonephila inaurata madagascariensis</name>
    <dbReference type="NCBI Taxonomy" id="2747483"/>
    <lineage>
        <taxon>Eukaryota</taxon>
        <taxon>Metazoa</taxon>
        <taxon>Ecdysozoa</taxon>
        <taxon>Arthropoda</taxon>
        <taxon>Chelicerata</taxon>
        <taxon>Arachnida</taxon>
        <taxon>Araneae</taxon>
        <taxon>Araneomorphae</taxon>
        <taxon>Entelegynae</taxon>
        <taxon>Araneoidea</taxon>
        <taxon>Nephilidae</taxon>
        <taxon>Trichonephila</taxon>
        <taxon>Trichonephila inaurata</taxon>
    </lineage>
</organism>
<dbReference type="InterPro" id="IPR008974">
    <property type="entry name" value="TRAF-like"/>
</dbReference>
<keyword evidence="3" id="KW-1185">Reference proteome</keyword>
<accession>A0A8X6Y5D6</accession>
<gene>
    <name evidence="2" type="primary">AVEN_165906_1</name>
    <name evidence="2" type="ORF">TNIN_229001</name>
</gene>
<dbReference type="OrthoDB" id="6420138at2759"/>
<dbReference type="SUPFAM" id="SSF49599">
    <property type="entry name" value="TRAF domain-like"/>
    <property type="match status" value="1"/>
</dbReference>
<reference evidence="2" key="1">
    <citation type="submission" date="2020-08" db="EMBL/GenBank/DDBJ databases">
        <title>Multicomponent nature underlies the extraordinary mechanical properties of spider dragline silk.</title>
        <authorList>
            <person name="Kono N."/>
            <person name="Nakamura H."/>
            <person name="Mori M."/>
            <person name="Yoshida Y."/>
            <person name="Ohtoshi R."/>
            <person name="Malay A.D."/>
            <person name="Moran D.A.P."/>
            <person name="Tomita M."/>
            <person name="Numata K."/>
            <person name="Arakawa K."/>
        </authorList>
    </citation>
    <scope>NUCLEOTIDE SEQUENCE</scope>
</reference>
<feature type="domain" description="MATH" evidence="1">
    <location>
        <begin position="4"/>
        <end position="136"/>
    </location>
</feature>
<comment type="caution">
    <text evidence="2">The sequence shown here is derived from an EMBL/GenBank/DDBJ whole genome shotgun (WGS) entry which is preliminary data.</text>
</comment>
<dbReference type="InterPro" id="IPR002083">
    <property type="entry name" value="MATH/TRAF_dom"/>
</dbReference>
<evidence type="ECO:0000313" key="2">
    <source>
        <dbReference type="EMBL" id="GFY65978.1"/>
    </source>
</evidence>
<proteinExistence type="predicted"/>
<dbReference type="EMBL" id="BMAV01015792">
    <property type="protein sequence ID" value="GFY65978.1"/>
    <property type="molecule type" value="Genomic_DNA"/>
</dbReference>
<dbReference type="Proteomes" id="UP000886998">
    <property type="component" value="Unassembled WGS sequence"/>
</dbReference>